<feature type="region of interest" description="Disordered" evidence="1">
    <location>
        <begin position="40"/>
        <end position="64"/>
    </location>
</feature>
<keyword evidence="3" id="KW-1185">Reference proteome</keyword>
<evidence type="ECO:0000256" key="1">
    <source>
        <dbReference type="SAM" id="MobiDB-lite"/>
    </source>
</evidence>
<feature type="compositionally biased region" description="Basic and acidic residues" evidence="1">
    <location>
        <begin position="40"/>
        <end position="58"/>
    </location>
</feature>
<name>A0ABV2WUR5_9NOCA</name>
<comment type="caution">
    <text evidence="2">The sequence shown here is derived from an EMBL/GenBank/DDBJ whole genome shotgun (WGS) entry which is preliminary data.</text>
</comment>
<dbReference type="RefSeq" id="WP_356957599.1">
    <property type="nucleotide sequence ID" value="NZ_JBEYBD010000010.1"/>
</dbReference>
<evidence type="ECO:0008006" key="4">
    <source>
        <dbReference type="Google" id="ProtNLM"/>
    </source>
</evidence>
<dbReference type="Proteomes" id="UP001550628">
    <property type="component" value="Unassembled WGS sequence"/>
</dbReference>
<evidence type="ECO:0000313" key="2">
    <source>
        <dbReference type="EMBL" id="MEU1954603.1"/>
    </source>
</evidence>
<accession>A0ABV2WUR5</accession>
<evidence type="ECO:0000313" key="3">
    <source>
        <dbReference type="Proteomes" id="UP001550628"/>
    </source>
</evidence>
<gene>
    <name evidence="2" type="ORF">ABZ510_22385</name>
</gene>
<reference evidence="2 3" key="1">
    <citation type="submission" date="2024-06" db="EMBL/GenBank/DDBJ databases">
        <title>The Natural Products Discovery Center: Release of the First 8490 Sequenced Strains for Exploring Actinobacteria Biosynthetic Diversity.</title>
        <authorList>
            <person name="Kalkreuter E."/>
            <person name="Kautsar S.A."/>
            <person name="Yang D."/>
            <person name="Bader C.D."/>
            <person name="Teijaro C.N."/>
            <person name="Fluegel L."/>
            <person name="Davis C.M."/>
            <person name="Simpson J.R."/>
            <person name="Lauterbach L."/>
            <person name="Steele A.D."/>
            <person name="Gui C."/>
            <person name="Meng S."/>
            <person name="Li G."/>
            <person name="Viehrig K."/>
            <person name="Ye F."/>
            <person name="Su P."/>
            <person name="Kiefer A.F."/>
            <person name="Nichols A."/>
            <person name="Cepeda A.J."/>
            <person name="Yan W."/>
            <person name="Fan B."/>
            <person name="Jiang Y."/>
            <person name="Adhikari A."/>
            <person name="Zheng C.-J."/>
            <person name="Schuster L."/>
            <person name="Cowan T.M."/>
            <person name="Smanski M.J."/>
            <person name="Chevrette M.G."/>
            <person name="De Carvalho L.P.S."/>
            <person name="Shen B."/>
        </authorList>
    </citation>
    <scope>NUCLEOTIDE SEQUENCE [LARGE SCALE GENOMIC DNA]</scope>
    <source>
        <strain evidence="2 3">NPDC019708</strain>
    </source>
</reference>
<sequence length="316" mass="35342">MARIKNLLIRDTGDISRVVSAQPEGAGRRLVSADELWRGQDRPDLPASETRWRLDDRGGPGPWARRSSVYRPDEAELRLQNAHLTPDVERTLQLPDSVNEVQVMRTRDPLPGRDGEGLVVFKPSSGEEFGKKNWLPHTPGALARREVAAYRMDRLFGFGLVPPTALVNTQGREGMVQQFVDFGPMTWVNGFDDAQRQRAAVLHYVIGAGDGRRGNYRPDRNGNLVLYDHGYSFPEPAHPTRGADELGPGTDFVLRSDFVTFDPKTQLDDDVLRAVDAIDHRDIRSALADLDLDPRAIDGVLQRLNEIRELRAIPGI</sequence>
<dbReference type="EMBL" id="JBEYBF010000016">
    <property type="protein sequence ID" value="MEU1954603.1"/>
    <property type="molecule type" value="Genomic_DNA"/>
</dbReference>
<proteinExistence type="predicted"/>
<organism evidence="2 3">
    <name type="scientific">Nocardia rhamnosiphila</name>
    <dbReference type="NCBI Taxonomy" id="426716"/>
    <lineage>
        <taxon>Bacteria</taxon>
        <taxon>Bacillati</taxon>
        <taxon>Actinomycetota</taxon>
        <taxon>Actinomycetes</taxon>
        <taxon>Mycobacteriales</taxon>
        <taxon>Nocardiaceae</taxon>
        <taxon>Nocardia</taxon>
    </lineage>
</organism>
<protein>
    <recommendedName>
        <fullName evidence="4">Phosphatidylinositol kinase</fullName>
    </recommendedName>
</protein>